<dbReference type="EMBL" id="JABSTR010000149">
    <property type="protein sequence ID" value="KAH9382678.1"/>
    <property type="molecule type" value="Genomic_DNA"/>
</dbReference>
<accession>A0A9J6GW21</accession>
<dbReference type="OrthoDB" id="7699931at2759"/>
<reference evidence="1 2" key="1">
    <citation type="journal article" date="2020" name="Cell">
        <title>Large-Scale Comparative Analyses of Tick Genomes Elucidate Their Genetic Diversity and Vector Capacities.</title>
        <authorList>
            <consortium name="Tick Genome and Microbiome Consortium (TIGMIC)"/>
            <person name="Jia N."/>
            <person name="Wang J."/>
            <person name="Shi W."/>
            <person name="Du L."/>
            <person name="Sun Y."/>
            <person name="Zhan W."/>
            <person name="Jiang J.F."/>
            <person name="Wang Q."/>
            <person name="Zhang B."/>
            <person name="Ji P."/>
            <person name="Bell-Sakyi L."/>
            <person name="Cui X.M."/>
            <person name="Yuan T.T."/>
            <person name="Jiang B.G."/>
            <person name="Yang W.F."/>
            <person name="Lam T.T."/>
            <person name="Chang Q.C."/>
            <person name="Ding S.J."/>
            <person name="Wang X.J."/>
            <person name="Zhu J.G."/>
            <person name="Ruan X.D."/>
            <person name="Zhao L."/>
            <person name="Wei J.T."/>
            <person name="Ye R.Z."/>
            <person name="Que T.C."/>
            <person name="Du C.H."/>
            <person name="Zhou Y.H."/>
            <person name="Cheng J.X."/>
            <person name="Dai P.F."/>
            <person name="Guo W.B."/>
            <person name="Han X.H."/>
            <person name="Huang E.J."/>
            <person name="Li L.F."/>
            <person name="Wei W."/>
            <person name="Gao Y.C."/>
            <person name="Liu J.Z."/>
            <person name="Shao H.Z."/>
            <person name="Wang X."/>
            <person name="Wang C.C."/>
            <person name="Yang T.C."/>
            <person name="Huo Q.B."/>
            <person name="Li W."/>
            <person name="Chen H.Y."/>
            <person name="Chen S.E."/>
            <person name="Zhou L.G."/>
            <person name="Ni X.B."/>
            <person name="Tian J.H."/>
            <person name="Sheng Y."/>
            <person name="Liu T."/>
            <person name="Pan Y.S."/>
            <person name="Xia L.Y."/>
            <person name="Li J."/>
            <person name="Zhao F."/>
            <person name="Cao W.C."/>
        </authorList>
    </citation>
    <scope>NUCLEOTIDE SEQUENCE [LARGE SCALE GENOMIC DNA]</scope>
    <source>
        <strain evidence="1">HaeL-2018</strain>
    </source>
</reference>
<evidence type="ECO:0000313" key="2">
    <source>
        <dbReference type="Proteomes" id="UP000821853"/>
    </source>
</evidence>
<protein>
    <submittedName>
        <fullName evidence="1">Uncharacterized protein</fullName>
    </submittedName>
</protein>
<gene>
    <name evidence="1" type="ORF">HPB48_023234</name>
</gene>
<keyword evidence="2" id="KW-1185">Reference proteome</keyword>
<dbReference type="AlphaFoldDB" id="A0A9J6GW21"/>
<dbReference type="VEuPathDB" id="VectorBase:HLOH_055651"/>
<evidence type="ECO:0000313" key="1">
    <source>
        <dbReference type="EMBL" id="KAH9382678.1"/>
    </source>
</evidence>
<organism evidence="1 2">
    <name type="scientific">Haemaphysalis longicornis</name>
    <name type="common">Bush tick</name>
    <dbReference type="NCBI Taxonomy" id="44386"/>
    <lineage>
        <taxon>Eukaryota</taxon>
        <taxon>Metazoa</taxon>
        <taxon>Ecdysozoa</taxon>
        <taxon>Arthropoda</taxon>
        <taxon>Chelicerata</taxon>
        <taxon>Arachnida</taxon>
        <taxon>Acari</taxon>
        <taxon>Parasitiformes</taxon>
        <taxon>Ixodida</taxon>
        <taxon>Ixodoidea</taxon>
        <taxon>Ixodidae</taxon>
        <taxon>Haemaphysalinae</taxon>
        <taxon>Haemaphysalis</taxon>
    </lineage>
</organism>
<proteinExistence type="predicted"/>
<dbReference type="Proteomes" id="UP000821853">
    <property type="component" value="Unassembled WGS sequence"/>
</dbReference>
<comment type="caution">
    <text evidence="1">The sequence shown here is derived from an EMBL/GenBank/DDBJ whole genome shotgun (WGS) entry which is preliminary data.</text>
</comment>
<sequence>METTRFHFYCDDCMQVVAETAGSLADRNAVHAQCPGCGRMCDGRPLLNDGNFYPSLPIKQQLTSLLAANDVSTALSERLSEINSRSDTSTVLSDITDGSVHRTVRQKLNAQDLTLTINADCSPLFKSSKYSVWPVQIMINELPEHLRHKNVLVAMLWYRQTHPDMTLLLSSFVEHMEDLSAEGITWNGGTHTVQSKVCKRTVLRGAL</sequence>
<name>A0A9J6GW21_HAELO</name>